<dbReference type="RefSeq" id="WP_336471048.1">
    <property type="nucleotide sequence ID" value="NZ_JBAWSX010000001.1"/>
</dbReference>
<accession>A0ABU8FBH1</accession>
<dbReference type="Proteomes" id="UP001372526">
    <property type="component" value="Unassembled WGS sequence"/>
</dbReference>
<sequence length="167" mass="18743">MEEKGAEFVKKRMVCFLAIMLISLSACGKEKEKQEKVVPTTSQEAEVVTFQGKEIKEIQLTSTKTKGTKVLKKAKDMKQLVSALEQVGLEENGDEPKTLSLDEAAKSAIHYNMSIDYGDGSIGKYFVWVEDDGEIVIGHKDTPEKERVEFYDLKEASKKVAETFKIE</sequence>
<comment type="caution">
    <text evidence="1">The sequence shown here is derived from an EMBL/GenBank/DDBJ whole genome shotgun (WGS) entry which is preliminary data.</text>
</comment>
<dbReference type="EMBL" id="JBAWSX010000001">
    <property type="protein sequence ID" value="MEI4800023.1"/>
    <property type="molecule type" value="Genomic_DNA"/>
</dbReference>
<evidence type="ECO:0008006" key="3">
    <source>
        <dbReference type="Google" id="ProtNLM"/>
    </source>
</evidence>
<organism evidence="1 2">
    <name type="scientific">Bacillus bruguierae</name>
    <dbReference type="NCBI Taxonomy" id="3127667"/>
    <lineage>
        <taxon>Bacteria</taxon>
        <taxon>Bacillati</taxon>
        <taxon>Bacillota</taxon>
        <taxon>Bacilli</taxon>
        <taxon>Bacillales</taxon>
        <taxon>Bacillaceae</taxon>
        <taxon>Bacillus</taxon>
    </lineage>
</organism>
<evidence type="ECO:0000313" key="1">
    <source>
        <dbReference type="EMBL" id="MEI4800023.1"/>
    </source>
</evidence>
<gene>
    <name evidence="1" type="ORF">WAZ07_01555</name>
</gene>
<proteinExistence type="predicted"/>
<dbReference type="PROSITE" id="PS51257">
    <property type="entry name" value="PROKAR_LIPOPROTEIN"/>
    <property type="match status" value="1"/>
</dbReference>
<protein>
    <recommendedName>
        <fullName evidence="3">Lipoprotein</fullName>
    </recommendedName>
</protein>
<reference evidence="1 2" key="1">
    <citation type="submission" date="2024-01" db="EMBL/GenBank/DDBJ databases">
        <title>Seven novel Bacillus-like species.</title>
        <authorList>
            <person name="Liu G."/>
        </authorList>
    </citation>
    <scope>NUCLEOTIDE SEQUENCE [LARGE SCALE GENOMIC DNA]</scope>
    <source>
        <strain evidence="1 2">FJAT-51639</strain>
    </source>
</reference>
<keyword evidence="2" id="KW-1185">Reference proteome</keyword>
<name>A0ABU8FBH1_9BACI</name>
<evidence type="ECO:0000313" key="2">
    <source>
        <dbReference type="Proteomes" id="UP001372526"/>
    </source>
</evidence>